<evidence type="ECO:0000256" key="3">
    <source>
        <dbReference type="SAM" id="MobiDB-lite"/>
    </source>
</evidence>
<dbReference type="Gene3D" id="3.40.50.150">
    <property type="entry name" value="Vaccinia Virus protein VP39"/>
    <property type="match status" value="2"/>
</dbReference>
<name>A0A0F9M7Z6_9ZZZZ</name>
<dbReference type="InterPro" id="IPR001091">
    <property type="entry name" value="RM_Methyltransferase"/>
</dbReference>
<reference evidence="5" key="1">
    <citation type="journal article" date="2015" name="Nature">
        <title>Complex archaea that bridge the gap between prokaryotes and eukaryotes.</title>
        <authorList>
            <person name="Spang A."/>
            <person name="Saw J.H."/>
            <person name="Jorgensen S.L."/>
            <person name="Zaremba-Niedzwiedzka K."/>
            <person name="Martijn J."/>
            <person name="Lind A.E."/>
            <person name="van Eijk R."/>
            <person name="Schleper C."/>
            <person name="Guy L."/>
            <person name="Ettema T.J."/>
        </authorList>
    </citation>
    <scope>NUCLEOTIDE SEQUENCE</scope>
</reference>
<dbReference type="InterPro" id="IPR002941">
    <property type="entry name" value="DNA_methylase_N4/N6"/>
</dbReference>
<sequence length="517" mass="55422">MPNSFQIIEGDALEVLRELPAASVDSMVTDPPAGISFMGKTWDHDHGGRDGWVEAFGAIFAESLRVLKPGAHALVWAIPRTSHWTATALEDAGFEIRDVVVHLFGTGFPKSLDVSKAIDKAARRDYVRAAVALGVEIPGNSLHDWTKAEHSPSNAWWEKFKAALPREDWRRIEREVVGRRTTGIGTGAGPTPIMGDVENRDITAPATEAARQWEGYGTSLKPAAEHWILCRKPLIGTVAANVLEHGTGGLNIDGCRVAGSAGSGVWGSSNSTCQDGRTFNASPEGEEYQSEKHVSGRWPANVVLSHDSRCVLVGEKTAGSGERRAAAPGAKPFDTAKGWNTHAMTRDGASAPENYGLETIPAYQCVESCPVRMLDEQSGELSSGERSPEHTKRTPGQNWRMPGGPCAPSRGSASRFFYCSKPSTAERNIGQTDNRHPTVKAAELMAYFCRLVTPPGGTVLDPFAGSGSTGIGALREGFNFVGIEREAESAELARARIKGDAPLFNVEGMKNAAPVPT</sequence>
<dbReference type="InterPro" id="IPR029063">
    <property type="entry name" value="SAM-dependent_MTases_sf"/>
</dbReference>
<keyword evidence="1" id="KW-0489">Methyltransferase</keyword>
<organism evidence="5">
    <name type="scientific">marine sediment metagenome</name>
    <dbReference type="NCBI Taxonomy" id="412755"/>
    <lineage>
        <taxon>unclassified sequences</taxon>
        <taxon>metagenomes</taxon>
        <taxon>ecological metagenomes</taxon>
    </lineage>
</organism>
<feature type="domain" description="DNA methylase N-4/N-6" evidence="4">
    <location>
        <begin position="388"/>
        <end position="493"/>
    </location>
</feature>
<evidence type="ECO:0000313" key="5">
    <source>
        <dbReference type="EMBL" id="KKN01834.1"/>
    </source>
</evidence>
<dbReference type="EMBL" id="LAZR01005217">
    <property type="protein sequence ID" value="KKN01834.1"/>
    <property type="molecule type" value="Genomic_DNA"/>
</dbReference>
<dbReference type="Pfam" id="PF01555">
    <property type="entry name" value="N6_N4_Mtase"/>
    <property type="match status" value="1"/>
</dbReference>
<evidence type="ECO:0000256" key="2">
    <source>
        <dbReference type="ARBA" id="ARBA00022679"/>
    </source>
</evidence>
<proteinExistence type="predicted"/>
<dbReference type="SUPFAM" id="SSF53335">
    <property type="entry name" value="S-adenosyl-L-methionine-dependent methyltransferases"/>
    <property type="match status" value="1"/>
</dbReference>
<gene>
    <name evidence="5" type="ORF">LCGC14_1123700</name>
</gene>
<dbReference type="AlphaFoldDB" id="A0A0F9M7Z6"/>
<protein>
    <recommendedName>
        <fullName evidence="4">DNA methylase N-4/N-6 domain-containing protein</fullName>
    </recommendedName>
</protein>
<dbReference type="PRINTS" id="PR00508">
    <property type="entry name" value="S21N4MTFRASE"/>
</dbReference>
<evidence type="ECO:0000259" key="4">
    <source>
        <dbReference type="Pfam" id="PF01555"/>
    </source>
</evidence>
<dbReference type="GO" id="GO:0008170">
    <property type="term" value="F:N-methyltransferase activity"/>
    <property type="evidence" value="ECO:0007669"/>
    <property type="project" value="InterPro"/>
</dbReference>
<comment type="caution">
    <text evidence="5">The sequence shown here is derived from an EMBL/GenBank/DDBJ whole genome shotgun (WGS) entry which is preliminary data.</text>
</comment>
<keyword evidence="2" id="KW-0808">Transferase</keyword>
<feature type="region of interest" description="Disordered" evidence="3">
    <location>
        <begin position="376"/>
        <end position="406"/>
    </location>
</feature>
<dbReference type="GO" id="GO:0003677">
    <property type="term" value="F:DNA binding"/>
    <property type="evidence" value="ECO:0007669"/>
    <property type="project" value="InterPro"/>
</dbReference>
<accession>A0A0F9M7Z6</accession>
<evidence type="ECO:0000256" key="1">
    <source>
        <dbReference type="ARBA" id="ARBA00022603"/>
    </source>
</evidence>
<dbReference type="GO" id="GO:0032259">
    <property type="term" value="P:methylation"/>
    <property type="evidence" value="ECO:0007669"/>
    <property type="project" value="UniProtKB-KW"/>
</dbReference>